<keyword evidence="5 9" id="KW-0479">Metal-binding</keyword>
<gene>
    <name evidence="11" type="ORF">SNE40_001285</name>
</gene>
<protein>
    <recommendedName>
        <fullName evidence="4 9">Guanine deaminase</fullName>
        <shortName evidence="9">Guanase</shortName>
        <ecNumber evidence="3 9">3.5.4.3</ecNumber>
    </recommendedName>
    <alternativeName>
        <fullName evidence="9">Guanine aminohydrolase</fullName>
    </alternativeName>
</protein>
<dbReference type="InterPro" id="IPR011059">
    <property type="entry name" value="Metal-dep_hydrolase_composite"/>
</dbReference>
<comment type="pathway">
    <text evidence="1 9">Purine metabolism; guanine degradation; xanthine from guanine: step 1/1.</text>
</comment>
<dbReference type="InterPro" id="IPR006680">
    <property type="entry name" value="Amidohydro-rel"/>
</dbReference>
<dbReference type="GO" id="GO:0008270">
    <property type="term" value="F:zinc ion binding"/>
    <property type="evidence" value="ECO:0007669"/>
    <property type="project" value="UniProtKB-UniRule"/>
</dbReference>
<evidence type="ECO:0000256" key="6">
    <source>
        <dbReference type="ARBA" id="ARBA00022801"/>
    </source>
</evidence>
<evidence type="ECO:0000256" key="4">
    <source>
        <dbReference type="ARBA" id="ARBA00014514"/>
    </source>
</evidence>
<evidence type="ECO:0000256" key="9">
    <source>
        <dbReference type="RuleBase" id="RU366009"/>
    </source>
</evidence>
<dbReference type="AlphaFoldDB" id="A0AAN8QB02"/>
<evidence type="ECO:0000256" key="8">
    <source>
        <dbReference type="ARBA" id="ARBA00051148"/>
    </source>
</evidence>
<comment type="caution">
    <text evidence="11">The sequence shown here is derived from an EMBL/GenBank/DDBJ whole genome shotgun (WGS) entry which is preliminary data.</text>
</comment>
<dbReference type="GO" id="GO:0008892">
    <property type="term" value="F:guanine deaminase activity"/>
    <property type="evidence" value="ECO:0007669"/>
    <property type="project" value="UniProtKB-UniRule"/>
</dbReference>
<keyword evidence="12" id="KW-1185">Reference proteome</keyword>
<dbReference type="InterPro" id="IPR014311">
    <property type="entry name" value="Guanine_deaminase"/>
</dbReference>
<feature type="domain" description="Amidohydrolase-related" evidence="10">
    <location>
        <begin position="66"/>
        <end position="440"/>
    </location>
</feature>
<dbReference type="Pfam" id="PF01979">
    <property type="entry name" value="Amidohydro_1"/>
    <property type="match status" value="1"/>
</dbReference>
<accession>A0AAN8QB02</accession>
<comment type="catalytic activity">
    <reaction evidence="8 9">
        <text>guanine + H2O + H(+) = xanthine + NH4(+)</text>
        <dbReference type="Rhea" id="RHEA:14665"/>
        <dbReference type="ChEBI" id="CHEBI:15377"/>
        <dbReference type="ChEBI" id="CHEBI:15378"/>
        <dbReference type="ChEBI" id="CHEBI:16235"/>
        <dbReference type="ChEBI" id="CHEBI:17712"/>
        <dbReference type="ChEBI" id="CHEBI:28938"/>
        <dbReference type="EC" id="3.5.4.3"/>
    </reaction>
</comment>
<dbReference type="PANTHER" id="PTHR11271">
    <property type="entry name" value="GUANINE DEAMINASE"/>
    <property type="match status" value="1"/>
</dbReference>
<dbReference type="Gene3D" id="2.30.40.10">
    <property type="entry name" value="Urease, subunit C, domain 1"/>
    <property type="match status" value="1"/>
</dbReference>
<dbReference type="SUPFAM" id="SSF51556">
    <property type="entry name" value="Metallo-dependent hydrolases"/>
    <property type="match status" value="1"/>
</dbReference>
<dbReference type="Proteomes" id="UP001347796">
    <property type="component" value="Unassembled WGS sequence"/>
</dbReference>
<evidence type="ECO:0000256" key="2">
    <source>
        <dbReference type="ARBA" id="ARBA00006745"/>
    </source>
</evidence>
<name>A0AAN8QB02_PATCE</name>
<evidence type="ECO:0000259" key="10">
    <source>
        <dbReference type="Pfam" id="PF01979"/>
    </source>
</evidence>
<evidence type="ECO:0000256" key="1">
    <source>
        <dbReference type="ARBA" id="ARBA00004984"/>
    </source>
</evidence>
<evidence type="ECO:0000256" key="7">
    <source>
        <dbReference type="ARBA" id="ARBA00022833"/>
    </source>
</evidence>
<keyword evidence="7 9" id="KW-0862">Zinc</keyword>
<dbReference type="FunFam" id="3.20.20.140:FF:000022">
    <property type="entry name" value="Guanine deaminase"/>
    <property type="match status" value="1"/>
</dbReference>
<evidence type="ECO:0000313" key="12">
    <source>
        <dbReference type="Proteomes" id="UP001347796"/>
    </source>
</evidence>
<dbReference type="InterPro" id="IPR032466">
    <property type="entry name" value="Metal_Hydrolase"/>
</dbReference>
<dbReference type="InterPro" id="IPR051607">
    <property type="entry name" value="Metallo-dep_hydrolases"/>
</dbReference>
<dbReference type="Gene3D" id="3.20.20.140">
    <property type="entry name" value="Metal-dependent hydrolases"/>
    <property type="match status" value="1"/>
</dbReference>
<evidence type="ECO:0000313" key="11">
    <source>
        <dbReference type="EMBL" id="KAK6195970.1"/>
    </source>
</evidence>
<dbReference type="GO" id="GO:0005829">
    <property type="term" value="C:cytosol"/>
    <property type="evidence" value="ECO:0007669"/>
    <property type="project" value="TreeGrafter"/>
</dbReference>
<proteinExistence type="inferred from homology"/>
<dbReference type="PANTHER" id="PTHR11271:SF6">
    <property type="entry name" value="GUANINE DEAMINASE"/>
    <property type="match status" value="1"/>
</dbReference>
<dbReference type="NCBIfam" id="TIGR02967">
    <property type="entry name" value="guan_deamin"/>
    <property type="match status" value="1"/>
</dbReference>
<dbReference type="EMBL" id="JAZGQO010000001">
    <property type="protein sequence ID" value="KAK6195970.1"/>
    <property type="molecule type" value="Genomic_DNA"/>
</dbReference>
<organism evidence="11 12">
    <name type="scientific">Patella caerulea</name>
    <name type="common">Rayed Mediterranean limpet</name>
    <dbReference type="NCBI Taxonomy" id="87958"/>
    <lineage>
        <taxon>Eukaryota</taxon>
        <taxon>Metazoa</taxon>
        <taxon>Spiralia</taxon>
        <taxon>Lophotrochozoa</taxon>
        <taxon>Mollusca</taxon>
        <taxon>Gastropoda</taxon>
        <taxon>Patellogastropoda</taxon>
        <taxon>Patelloidea</taxon>
        <taxon>Patellidae</taxon>
        <taxon>Patella</taxon>
    </lineage>
</organism>
<comment type="cofactor">
    <cofactor evidence="9">
        <name>Zn(2+)</name>
        <dbReference type="ChEBI" id="CHEBI:29105"/>
    </cofactor>
    <text evidence="9">Binds 1 zinc ion per subunit.</text>
</comment>
<dbReference type="GO" id="GO:0006147">
    <property type="term" value="P:guanine catabolic process"/>
    <property type="evidence" value="ECO:0007669"/>
    <property type="project" value="UniProtKB-UniRule"/>
</dbReference>
<keyword evidence="6 9" id="KW-0378">Hydrolase</keyword>
<sequence>MASTQVFCGTFIHSTNKDPLSILENTIIGVERDKIIFIDKEDKIKERLEEYRLSNNTVKHLTSDQFIIPGFVDTHAHAPQYTFCGKGMDKGLLDWLECYTFPTEANFKDPEFARDVYSKVVDRFLKNGTTTASYYATIHKETSILFCKIIDEYGQRALVGKVNVDQKAPEYYIENTAESVAETEEFVKAVTALENPLITPCVTPRFAVSCSEELMREVGQIAKKFHLPIQTHLSECRPECQMVKHVHPKGLNYTDVYNHAGLLTKRTILAHSIYLSDEEIDVIKLKGCGISHCPNSNLTLKSGLLNTRTLLDKNIKIGLGTDIAGGYSPSMLNAIRQTVQVSNTHAILAEKDGKEYKPLNFKEVFRLATLGGSQVLGLSDVIGNFEVGKQFDALIIDPQCTNSAFDLFDSDKTKEDILEKFLFMGDDRNIKSVYVAGRCVYEAGKRVVLSHRDS</sequence>
<comment type="similarity">
    <text evidence="2 9">Belongs to the metallo-dependent hydrolases superfamily. ATZ/TRZ family.</text>
</comment>
<dbReference type="EC" id="3.5.4.3" evidence="3 9"/>
<dbReference type="SUPFAM" id="SSF51338">
    <property type="entry name" value="Composite domain of metallo-dependent hydrolases"/>
    <property type="match status" value="1"/>
</dbReference>
<reference evidence="11 12" key="1">
    <citation type="submission" date="2024-01" db="EMBL/GenBank/DDBJ databases">
        <title>The genome of the rayed Mediterranean limpet Patella caerulea (Linnaeus, 1758).</title>
        <authorList>
            <person name="Anh-Thu Weber A."/>
            <person name="Halstead-Nussloch G."/>
        </authorList>
    </citation>
    <scope>NUCLEOTIDE SEQUENCE [LARGE SCALE GENOMIC DNA]</scope>
    <source>
        <strain evidence="11">AATW-2023a</strain>
        <tissue evidence="11">Whole specimen</tissue>
    </source>
</reference>
<comment type="function">
    <text evidence="9">Catalyzes the hydrolytic deamination of guanine, producing xanthine and ammonia.</text>
</comment>
<evidence type="ECO:0000256" key="3">
    <source>
        <dbReference type="ARBA" id="ARBA00012781"/>
    </source>
</evidence>
<evidence type="ECO:0000256" key="5">
    <source>
        <dbReference type="ARBA" id="ARBA00022723"/>
    </source>
</evidence>